<dbReference type="PANTHER" id="PTHR31385:SF1">
    <property type="entry name" value="PUTATIVE (DUF220)-RELATED"/>
    <property type="match status" value="1"/>
</dbReference>
<dbReference type="Gramene" id="GBG63634">
    <property type="protein sequence ID" value="GBG63634"/>
    <property type="gene ID" value="CBR_g38945"/>
</dbReference>
<feature type="region of interest" description="Disordered" evidence="1">
    <location>
        <begin position="278"/>
        <end position="297"/>
    </location>
</feature>
<name>A0A388K0Q5_CHABU</name>
<feature type="compositionally biased region" description="Basic and acidic residues" evidence="1">
    <location>
        <begin position="384"/>
        <end position="396"/>
    </location>
</feature>
<evidence type="ECO:0000256" key="1">
    <source>
        <dbReference type="SAM" id="MobiDB-lite"/>
    </source>
</evidence>
<dbReference type="Proteomes" id="UP000265515">
    <property type="component" value="Unassembled WGS sequence"/>
</dbReference>
<organism evidence="2 3">
    <name type="scientific">Chara braunii</name>
    <name type="common">Braun's stonewort</name>
    <dbReference type="NCBI Taxonomy" id="69332"/>
    <lineage>
        <taxon>Eukaryota</taxon>
        <taxon>Viridiplantae</taxon>
        <taxon>Streptophyta</taxon>
        <taxon>Charophyceae</taxon>
        <taxon>Charales</taxon>
        <taxon>Characeae</taxon>
        <taxon>Chara</taxon>
    </lineage>
</organism>
<gene>
    <name evidence="2" type="ORF">CBR_g38945</name>
</gene>
<dbReference type="OrthoDB" id="530906at2759"/>
<protein>
    <recommendedName>
        <fullName evidence="4">Coenzyme Q-binding protein COQ10 START domain-containing protein</fullName>
    </recommendedName>
</protein>
<sequence>MPSSTTWPVLIQDWQKGMEGTAKRAGAILTGSTWSKERFDADAAAESGEDWSRQLMSLTAALKKGEEALKTAHQQLSQKLQVGRASTGLKNEMPTATPGAASASLTALSSGGMQQTVALTEALIQMKGDVSSEASDWLWQWRPLGWGTNFEWVDEPPVIKVTAPKKALCTLDCKFKVGLPADDVYRILVDPENCRVFKNIKEVKYRRVLKQDQYRQKVETEQAAKWRFLWLSGTFDIALEITEDKRDRQVDFKLARPGFMTRFEGYWNVLPLEDDSAPPSSSSSCCSNASGSSPNGPRASLVTLHQYIMPSVIPPPPLDRYVRGITVKTTHDTITDLQGEAYRIRKGLAMLAEEELKKLKSEILLVGRQKGDGRNPQQGGGGGKGDRGGGGDGEGRRLKKFRARNAVVDAEEPSQQAARHAHSDHATGRGTPNSKAASVSSIRDRARALRKQRGRRKLNSIWHDPTDLEEDILYGR</sequence>
<feature type="compositionally biased region" description="Basic residues" evidence="1">
    <location>
        <begin position="448"/>
        <end position="458"/>
    </location>
</feature>
<dbReference type="InterPro" id="IPR023393">
    <property type="entry name" value="START-like_dom_sf"/>
</dbReference>
<reference evidence="2 3" key="1">
    <citation type="journal article" date="2018" name="Cell">
        <title>The Chara Genome: Secondary Complexity and Implications for Plant Terrestrialization.</title>
        <authorList>
            <person name="Nishiyama T."/>
            <person name="Sakayama H."/>
            <person name="Vries J.D."/>
            <person name="Buschmann H."/>
            <person name="Saint-Marcoux D."/>
            <person name="Ullrich K.K."/>
            <person name="Haas F.B."/>
            <person name="Vanderstraeten L."/>
            <person name="Becker D."/>
            <person name="Lang D."/>
            <person name="Vosolsobe S."/>
            <person name="Rombauts S."/>
            <person name="Wilhelmsson P.K.I."/>
            <person name="Janitza P."/>
            <person name="Kern R."/>
            <person name="Heyl A."/>
            <person name="Rumpler F."/>
            <person name="Villalobos L.I.A.C."/>
            <person name="Clay J.M."/>
            <person name="Skokan R."/>
            <person name="Toyoda A."/>
            <person name="Suzuki Y."/>
            <person name="Kagoshima H."/>
            <person name="Schijlen E."/>
            <person name="Tajeshwar N."/>
            <person name="Catarino B."/>
            <person name="Hetherington A.J."/>
            <person name="Saltykova A."/>
            <person name="Bonnot C."/>
            <person name="Breuninger H."/>
            <person name="Symeonidi A."/>
            <person name="Radhakrishnan G.V."/>
            <person name="Van Nieuwerburgh F."/>
            <person name="Deforce D."/>
            <person name="Chang C."/>
            <person name="Karol K.G."/>
            <person name="Hedrich R."/>
            <person name="Ulvskov P."/>
            <person name="Glockner G."/>
            <person name="Delwiche C.F."/>
            <person name="Petrasek J."/>
            <person name="Van de Peer Y."/>
            <person name="Friml J."/>
            <person name="Beilby M."/>
            <person name="Dolan L."/>
            <person name="Kohara Y."/>
            <person name="Sugano S."/>
            <person name="Fujiyama A."/>
            <person name="Delaux P.-M."/>
            <person name="Quint M."/>
            <person name="TheiBen G."/>
            <person name="Hagemann M."/>
            <person name="Harholt J."/>
            <person name="Dunand C."/>
            <person name="Zachgo S."/>
            <person name="Langdale J."/>
            <person name="Maumus F."/>
            <person name="Straeten D.V.D."/>
            <person name="Gould S.B."/>
            <person name="Rensing S.A."/>
        </authorList>
    </citation>
    <scope>NUCLEOTIDE SEQUENCE [LARGE SCALE GENOMIC DNA]</scope>
    <source>
        <strain evidence="2 3">S276</strain>
    </source>
</reference>
<dbReference type="Gene3D" id="3.30.530.20">
    <property type="match status" value="1"/>
</dbReference>
<feature type="region of interest" description="Disordered" evidence="1">
    <location>
        <begin position="367"/>
        <end position="476"/>
    </location>
</feature>
<keyword evidence="3" id="KW-1185">Reference proteome</keyword>
<dbReference type="STRING" id="69332.A0A388K0Q5"/>
<dbReference type="SUPFAM" id="SSF55961">
    <property type="entry name" value="Bet v1-like"/>
    <property type="match status" value="1"/>
</dbReference>
<dbReference type="AlphaFoldDB" id="A0A388K0Q5"/>
<evidence type="ECO:0000313" key="3">
    <source>
        <dbReference type="Proteomes" id="UP000265515"/>
    </source>
</evidence>
<accession>A0A388K0Q5</accession>
<evidence type="ECO:0008006" key="4">
    <source>
        <dbReference type="Google" id="ProtNLM"/>
    </source>
</evidence>
<feature type="compositionally biased region" description="Acidic residues" evidence="1">
    <location>
        <begin position="467"/>
        <end position="476"/>
    </location>
</feature>
<dbReference type="EMBL" id="BFEA01000041">
    <property type="protein sequence ID" value="GBG63634.1"/>
    <property type="molecule type" value="Genomic_DNA"/>
</dbReference>
<evidence type="ECO:0000313" key="2">
    <source>
        <dbReference type="EMBL" id="GBG63634.1"/>
    </source>
</evidence>
<proteinExistence type="predicted"/>
<feature type="compositionally biased region" description="Polar residues" evidence="1">
    <location>
        <begin position="430"/>
        <end position="441"/>
    </location>
</feature>
<dbReference type="PANTHER" id="PTHR31385">
    <property type="entry name" value="PUTATIVE (DUF220)-RELATED"/>
    <property type="match status" value="1"/>
</dbReference>
<comment type="caution">
    <text evidence="2">The sequence shown here is derived from an EMBL/GenBank/DDBJ whole genome shotgun (WGS) entry which is preliminary data.</text>
</comment>